<dbReference type="FunFam" id="3.40.850.10:FF:000141">
    <property type="entry name" value="Kinesin-like protein KIN-6"/>
    <property type="match status" value="1"/>
</dbReference>
<feature type="compositionally biased region" description="Pro residues" evidence="7">
    <location>
        <begin position="46"/>
        <end position="56"/>
    </location>
</feature>
<evidence type="ECO:0000256" key="1">
    <source>
        <dbReference type="ARBA" id="ARBA00022701"/>
    </source>
</evidence>
<dbReference type="Proteomes" id="UP000007306">
    <property type="component" value="Chromosome 2"/>
</dbReference>
<dbReference type="PROSITE" id="PS50067">
    <property type="entry name" value="KINESIN_MOTOR_2"/>
    <property type="match status" value="1"/>
</dbReference>
<feature type="region of interest" description="Disordered" evidence="7">
    <location>
        <begin position="886"/>
        <end position="919"/>
    </location>
</feature>
<dbReference type="Pfam" id="PF00225">
    <property type="entry name" value="Kinesin"/>
    <property type="match status" value="1"/>
</dbReference>
<feature type="region of interest" description="Disordered" evidence="7">
    <location>
        <begin position="1"/>
        <end position="59"/>
    </location>
</feature>
<feature type="region of interest" description="Disordered" evidence="7">
    <location>
        <begin position="674"/>
        <end position="700"/>
    </location>
</feature>
<dbReference type="KEGG" id="ogl:127763502"/>
<dbReference type="SUPFAM" id="SSF52540">
    <property type="entry name" value="P-loop containing nucleoside triphosphate hydrolases"/>
    <property type="match status" value="1"/>
</dbReference>
<dbReference type="HOGENOM" id="CLU_001485_18_0_1"/>
<dbReference type="GO" id="GO:0005634">
    <property type="term" value="C:nucleus"/>
    <property type="evidence" value="ECO:0007669"/>
    <property type="project" value="TreeGrafter"/>
</dbReference>
<comment type="similarity">
    <text evidence="5">Belongs to the TRAFAC class myosin-kinesin ATPase superfamily. Kinesin family.</text>
</comment>
<gene>
    <name evidence="9" type="primary">LOC127763502</name>
</gene>
<keyword evidence="3 5" id="KW-0067">ATP-binding</keyword>
<feature type="compositionally biased region" description="Polar residues" evidence="7">
    <location>
        <begin position="755"/>
        <end position="764"/>
    </location>
</feature>
<evidence type="ECO:0000313" key="10">
    <source>
        <dbReference type="Proteomes" id="UP000007306"/>
    </source>
</evidence>
<reference evidence="9" key="1">
    <citation type="submission" date="2015-06" db="UniProtKB">
        <authorList>
            <consortium name="EnsemblPlants"/>
        </authorList>
    </citation>
    <scope>IDENTIFICATION</scope>
</reference>
<feature type="region of interest" description="Disordered" evidence="7">
    <location>
        <begin position="591"/>
        <end position="615"/>
    </location>
</feature>
<dbReference type="SMART" id="SM00129">
    <property type="entry name" value="KISc"/>
    <property type="match status" value="1"/>
</dbReference>
<feature type="compositionally biased region" description="Low complexity" evidence="7">
    <location>
        <begin position="28"/>
        <end position="45"/>
    </location>
</feature>
<evidence type="ECO:0000259" key="8">
    <source>
        <dbReference type="PROSITE" id="PS50067"/>
    </source>
</evidence>
<dbReference type="GO" id="GO:0005874">
    <property type="term" value="C:microtubule"/>
    <property type="evidence" value="ECO:0007669"/>
    <property type="project" value="UniProtKB-KW"/>
</dbReference>
<name>I1NWA6_ORYGL</name>
<accession>I1NWA6</accession>
<evidence type="ECO:0000256" key="4">
    <source>
        <dbReference type="ARBA" id="ARBA00023175"/>
    </source>
</evidence>
<proteinExistence type="inferred from homology"/>
<evidence type="ECO:0000256" key="2">
    <source>
        <dbReference type="ARBA" id="ARBA00022741"/>
    </source>
</evidence>
<dbReference type="AlphaFoldDB" id="I1NWA6"/>
<dbReference type="PRINTS" id="PR00380">
    <property type="entry name" value="KINESINHEAVY"/>
</dbReference>
<feature type="domain" description="Kinesin motor" evidence="8">
    <location>
        <begin position="72"/>
        <end position="415"/>
    </location>
</feature>
<feature type="region of interest" description="Disordered" evidence="7">
    <location>
        <begin position="737"/>
        <end position="764"/>
    </location>
</feature>
<dbReference type="GO" id="GO:0005871">
    <property type="term" value="C:kinesin complex"/>
    <property type="evidence" value="ECO:0007669"/>
    <property type="project" value="TreeGrafter"/>
</dbReference>
<keyword evidence="1" id="KW-0493">Microtubule</keyword>
<keyword evidence="6" id="KW-0175">Coiled coil</keyword>
<feature type="compositionally biased region" description="Basic and acidic residues" evidence="7">
    <location>
        <begin position="597"/>
        <end position="612"/>
    </location>
</feature>
<feature type="binding site" evidence="5">
    <location>
        <begin position="171"/>
        <end position="178"/>
    </location>
    <ligand>
        <name>ATP</name>
        <dbReference type="ChEBI" id="CHEBI:30616"/>
    </ligand>
</feature>
<dbReference type="OMA" id="HHSTPSC"/>
<dbReference type="PANTHER" id="PTHR24115:SF1008">
    <property type="entry name" value="KINESIN-LIKE PROTEIN SUBITO"/>
    <property type="match status" value="1"/>
</dbReference>
<dbReference type="PANTHER" id="PTHR24115">
    <property type="entry name" value="KINESIN-RELATED"/>
    <property type="match status" value="1"/>
</dbReference>
<dbReference type="EnsemblPlants" id="ORGLA02G0001200.1">
    <property type="protein sequence ID" value="ORGLA02G0001200.1"/>
    <property type="gene ID" value="ORGLA02G0001200"/>
</dbReference>
<dbReference type="InterPro" id="IPR036961">
    <property type="entry name" value="Kinesin_motor_dom_sf"/>
</dbReference>
<evidence type="ECO:0000256" key="6">
    <source>
        <dbReference type="SAM" id="Coils"/>
    </source>
</evidence>
<dbReference type="eggNOG" id="KOG0242">
    <property type="taxonomic scope" value="Eukaryota"/>
</dbReference>
<dbReference type="GO" id="GO:0003777">
    <property type="term" value="F:microtubule motor activity"/>
    <property type="evidence" value="ECO:0007669"/>
    <property type="project" value="InterPro"/>
</dbReference>
<evidence type="ECO:0000313" key="9">
    <source>
        <dbReference type="EnsemblPlants" id="ORGLA02G0001200.1"/>
    </source>
</evidence>
<dbReference type="GO" id="GO:0008017">
    <property type="term" value="F:microtubule binding"/>
    <property type="evidence" value="ECO:0007669"/>
    <property type="project" value="InterPro"/>
</dbReference>
<dbReference type="InterPro" id="IPR027640">
    <property type="entry name" value="Kinesin-like_fam"/>
</dbReference>
<feature type="region of interest" description="Disordered" evidence="7">
    <location>
        <begin position="711"/>
        <end position="730"/>
    </location>
</feature>
<feature type="compositionally biased region" description="Low complexity" evidence="7">
    <location>
        <begin position="685"/>
        <end position="697"/>
    </location>
</feature>
<dbReference type="GO" id="GO:0016887">
    <property type="term" value="F:ATP hydrolysis activity"/>
    <property type="evidence" value="ECO:0007669"/>
    <property type="project" value="TreeGrafter"/>
</dbReference>
<dbReference type="InterPro" id="IPR027417">
    <property type="entry name" value="P-loop_NTPase"/>
</dbReference>
<evidence type="ECO:0000256" key="7">
    <source>
        <dbReference type="SAM" id="MobiDB-lite"/>
    </source>
</evidence>
<keyword evidence="10" id="KW-1185">Reference proteome</keyword>
<dbReference type="GO" id="GO:0005524">
    <property type="term" value="F:ATP binding"/>
    <property type="evidence" value="ECO:0007669"/>
    <property type="project" value="UniProtKB-UniRule"/>
</dbReference>
<dbReference type="RefSeq" id="XP_052144188.1">
    <property type="nucleotide sequence ID" value="XM_052288228.1"/>
</dbReference>
<dbReference type="GO" id="GO:0007018">
    <property type="term" value="P:microtubule-based movement"/>
    <property type="evidence" value="ECO:0007669"/>
    <property type="project" value="InterPro"/>
</dbReference>
<dbReference type="Gene3D" id="3.40.850.10">
    <property type="entry name" value="Kinesin motor domain"/>
    <property type="match status" value="1"/>
</dbReference>
<keyword evidence="4 5" id="KW-0505">Motor protein</keyword>
<feature type="compositionally biased region" description="Basic and acidic residues" evidence="7">
    <location>
        <begin position="886"/>
        <end position="912"/>
    </location>
</feature>
<protein>
    <recommendedName>
        <fullName evidence="8">Kinesin motor domain-containing protein</fullName>
    </recommendedName>
</protein>
<sequence length="919" mass="101226">MVRLSTKPPNPKVEMNLKEPPITGAGAGAAASPPAPSTLRRNPPRSARPPPTPLPNSKPSQISRLLEEAAERLKVFLRIRPLPLPERKGKAKSPTNPKQVCLVANSPNSVALTVPHSKLLDPKRGRTEVFDGFSSVFSPDSSQHDVFSQVMNPLVDDFLLGGKSGLLVAMGPTGSGKTHTVFGSPRNPGLVPLTLRRIFSPTTHEPFSKLRSFCFSMFEILSEGKGERILDLLSDATDLVLQQSTIKGLKEVSVENFADAEALLLSGMLKRTTAATNANSKSSRSQCIITIRAVHKSSDAESENSLNNAVLTIADLAGAERERRTGNQGTRLLESNFINNTSMVFGLCLRSLLEHQKNKKKPLEKHFKNSMLTRYLRDYLEGRKKMTLILNVKPGDDDYLDTSFLLRQASPYMKIKYTNLEDSSELVSQKRSSASLICQENTKKRKIHKVAGKDDIDKDDGVTISEKDESQYKLLNSELRRVSRNEEIMTNFARALWTVLKQYKQKLLESENAVESTRELLRSKDIKIMELEKKLKVLSCSCKKFPAVENTFVEQNNDVSSGQVAQSFVSLSSQTDLVSIDSALNKSLAVEEVSEESTGHGPERSSDYDDKTGTGGSDVCDTSIIKLIAEEELCSGDCKPEKASSSDAFIPEHDVEKENIGIVVQVLDKKLDRSESCSDGGGVTHSSSSLDHPSDQSFTDTCLQNESANLSPQFIGASKKSPIEQSEEEREEIHNITTEGIQQNVHTRGVKHHSTPSCSQEVNSGSLHVSSSQLQGMGALQQDPQSERCKPTVEITIVEYGCAQPPHVVDDHGGMYPCTLNGKSSPRKAPISPTKDNQAEKLTDKIEDLSASKPCNRKNTRRRLQPVSAMMLKEFTGPDIFVDTRKEEKVKSSRDAMGRSDKLIRLLTDHPPRARGRAQ</sequence>
<dbReference type="InterPro" id="IPR001752">
    <property type="entry name" value="Kinesin_motor_dom"/>
</dbReference>
<reference evidence="9 10" key="2">
    <citation type="submission" date="2018-04" db="EMBL/GenBank/DDBJ databases">
        <title>OglaRS2 (Oryza glaberrima Reference Sequence Version 2).</title>
        <authorList>
            <person name="Zhang J."/>
            <person name="Kudrna D."/>
            <person name="Lee S."/>
            <person name="Talag J."/>
            <person name="Rajasekar S."/>
            <person name="Wing R.A."/>
        </authorList>
    </citation>
    <scope>NUCLEOTIDE SEQUENCE [LARGE SCALE GENOMIC DNA]</scope>
    <source>
        <strain evidence="9 10">cv. IRGC 96717</strain>
    </source>
</reference>
<organism evidence="9 10">
    <name type="scientific">Oryza glaberrima</name>
    <name type="common">African rice</name>
    <dbReference type="NCBI Taxonomy" id="4538"/>
    <lineage>
        <taxon>Eukaryota</taxon>
        <taxon>Viridiplantae</taxon>
        <taxon>Streptophyta</taxon>
        <taxon>Embryophyta</taxon>
        <taxon>Tracheophyta</taxon>
        <taxon>Spermatophyta</taxon>
        <taxon>Magnoliopsida</taxon>
        <taxon>Liliopsida</taxon>
        <taxon>Poales</taxon>
        <taxon>Poaceae</taxon>
        <taxon>BOP clade</taxon>
        <taxon>Oryzoideae</taxon>
        <taxon>Oryzeae</taxon>
        <taxon>Oryzinae</taxon>
        <taxon>Oryza</taxon>
    </lineage>
</organism>
<dbReference type="STRING" id="4538.I1NWA6"/>
<evidence type="ECO:0000256" key="5">
    <source>
        <dbReference type="PROSITE-ProRule" id="PRU00283"/>
    </source>
</evidence>
<dbReference type="GeneID" id="127763502"/>
<dbReference type="Gramene" id="ORGLA02G0001200.1">
    <property type="protein sequence ID" value="ORGLA02G0001200.1"/>
    <property type="gene ID" value="ORGLA02G0001200"/>
</dbReference>
<keyword evidence="2 5" id="KW-0547">Nucleotide-binding</keyword>
<evidence type="ECO:0000256" key="3">
    <source>
        <dbReference type="ARBA" id="ARBA00022840"/>
    </source>
</evidence>
<feature type="coiled-coil region" evidence="6">
    <location>
        <begin position="500"/>
        <end position="534"/>
    </location>
</feature>